<protein>
    <submittedName>
        <fullName evidence="2">Uncharacterized protein</fullName>
    </submittedName>
</protein>
<sequence length="79" mass="9434">MFFQKRKRLLRFRPPLRELKFRRRTRHRKDVESERFGRLGSSLWERKVVAQQQLRQNNLDLQGSAGSPGQPCLPTPNTM</sequence>
<evidence type="ECO:0000256" key="1">
    <source>
        <dbReference type="SAM" id="MobiDB-lite"/>
    </source>
</evidence>
<keyword evidence="3" id="KW-1185">Reference proteome</keyword>
<evidence type="ECO:0000313" key="3">
    <source>
        <dbReference type="Proteomes" id="UP000815677"/>
    </source>
</evidence>
<dbReference type="Proteomes" id="UP000815677">
    <property type="component" value="Unassembled WGS sequence"/>
</dbReference>
<reference evidence="2" key="1">
    <citation type="submission" date="2014-09" db="EMBL/GenBank/DDBJ databases">
        <title>Genome sequence of the luminous mushroom Mycena chlorophos for searching fungal bioluminescence genes.</title>
        <authorList>
            <person name="Tanaka Y."/>
            <person name="Kasuga D."/>
            <person name="Oba Y."/>
            <person name="Hase S."/>
            <person name="Sato K."/>
            <person name="Oba Y."/>
            <person name="Sakakibara Y."/>
        </authorList>
    </citation>
    <scope>NUCLEOTIDE SEQUENCE</scope>
</reference>
<feature type="region of interest" description="Disordered" evidence="1">
    <location>
        <begin position="57"/>
        <end position="79"/>
    </location>
</feature>
<name>A0ABQ0LBN4_MYCCL</name>
<organism evidence="2 3">
    <name type="scientific">Mycena chlorophos</name>
    <name type="common">Agaric fungus</name>
    <name type="synonym">Agaricus chlorophos</name>
    <dbReference type="NCBI Taxonomy" id="658473"/>
    <lineage>
        <taxon>Eukaryota</taxon>
        <taxon>Fungi</taxon>
        <taxon>Dikarya</taxon>
        <taxon>Basidiomycota</taxon>
        <taxon>Agaricomycotina</taxon>
        <taxon>Agaricomycetes</taxon>
        <taxon>Agaricomycetidae</taxon>
        <taxon>Agaricales</taxon>
        <taxon>Marasmiineae</taxon>
        <taxon>Mycenaceae</taxon>
        <taxon>Mycena</taxon>
    </lineage>
</organism>
<proteinExistence type="predicted"/>
<gene>
    <name evidence="2" type="ORF">MCHLO_05400</name>
</gene>
<accession>A0ABQ0LBN4</accession>
<dbReference type="EMBL" id="DF844096">
    <property type="protein sequence ID" value="GAT47962.1"/>
    <property type="molecule type" value="Genomic_DNA"/>
</dbReference>
<evidence type="ECO:0000313" key="2">
    <source>
        <dbReference type="EMBL" id="GAT47962.1"/>
    </source>
</evidence>